<accession>A0A9Q1MMW1</accession>
<sequence length="221" mass="24668">MKMPYTMLSQMPTFAPTSATTSTSSATSERYEFFNYSDVNCFNGSISVSEVDCMDQVECKDDMINELQSICKALIIESKQLDKKVKSLTHENLVLKGTITRLEVALTKKDIEFGKIRAKLDLAEATFRKTIEDNIIDTVKSPQIVEESDVATNIDTPEATFETTIETIAATNEESSAELLDQVGRDPSSRIRKNHSTGQMIGGVLKELEQEAKNHSTIKKW</sequence>
<comment type="caution">
    <text evidence="1">The sequence shown here is derived from an EMBL/GenBank/DDBJ whole genome shotgun (WGS) entry which is preliminary data.</text>
</comment>
<name>A0A9Q1MMW1_9SOLA</name>
<proteinExistence type="predicted"/>
<dbReference type="Proteomes" id="UP001152561">
    <property type="component" value="Unassembled WGS sequence"/>
</dbReference>
<keyword evidence="2" id="KW-1185">Reference proteome</keyword>
<dbReference type="AlphaFoldDB" id="A0A9Q1MMW1"/>
<organism evidence="1 2">
    <name type="scientific">Anisodus acutangulus</name>
    <dbReference type="NCBI Taxonomy" id="402998"/>
    <lineage>
        <taxon>Eukaryota</taxon>
        <taxon>Viridiplantae</taxon>
        <taxon>Streptophyta</taxon>
        <taxon>Embryophyta</taxon>
        <taxon>Tracheophyta</taxon>
        <taxon>Spermatophyta</taxon>
        <taxon>Magnoliopsida</taxon>
        <taxon>eudicotyledons</taxon>
        <taxon>Gunneridae</taxon>
        <taxon>Pentapetalae</taxon>
        <taxon>asterids</taxon>
        <taxon>lamiids</taxon>
        <taxon>Solanales</taxon>
        <taxon>Solanaceae</taxon>
        <taxon>Solanoideae</taxon>
        <taxon>Hyoscyameae</taxon>
        <taxon>Anisodus</taxon>
    </lineage>
</organism>
<gene>
    <name evidence="1" type="ORF">K7X08_032063</name>
</gene>
<dbReference type="EMBL" id="JAJAGQ010000005">
    <property type="protein sequence ID" value="KAJ8563611.1"/>
    <property type="molecule type" value="Genomic_DNA"/>
</dbReference>
<evidence type="ECO:0000313" key="2">
    <source>
        <dbReference type="Proteomes" id="UP001152561"/>
    </source>
</evidence>
<evidence type="ECO:0000313" key="1">
    <source>
        <dbReference type="EMBL" id="KAJ8563611.1"/>
    </source>
</evidence>
<protein>
    <submittedName>
        <fullName evidence="1">Uncharacterized protein</fullName>
    </submittedName>
</protein>
<reference evidence="2" key="1">
    <citation type="journal article" date="2023" name="Proc. Natl. Acad. Sci. U.S.A.">
        <title>Genomic and structural basis for evolution of tropane alkaloid biosynthesis.</title>
        <authorList>
            <person name="Wanga Y.-J."/>
            <person name="Taina T."/>
            <person name="Yua J.-Y."/>
            <person name="Lia J."/>
            <person name="Xua B."/>
            <person name="Chenc J."/>
            <person name="D'Auriad J.C."/>
            <person name="Huanga J.-P."/>
            <person name="Huanga S.-X."/>
        </authorList>
    </citation>
    <scope>NUCLEOTIDE SEQUENCE [LARGE SCALE GENOMIC DNA]</scope>
    <source>
        <strain evidence="2">cv. KIB-2019</strain>
    </source>
</reference>